<dbReference type="PANTHER" id="PTHR35391">
    <property type="entry name" value="C2H2-TYPE DOMAIN-CONTAINING PROTEIN-RELATED"/>
    <property type="match status" value="1"/>
</dbReference>
<dbReference type="PANTHER" id="PTHR35391:SF7">
    <property type="entry name" value="C2H2-TYPE DOMAIN-CONTAINING PROTEIN"/>
    <property type="match status" value="1"/>
</dbReference>
<feature type="region of interest" description="Disordered" evidence="1">
    <location>
        <begin position="405"/>
        <end position="443"/>
    </location>
</feature>
<dbReference type="GeneID" id="25318436"/>
<gene>
    <name evidence="3" type="ORF">T310_6124</name>
</gene>
<evidence type="ECO:0000256" key="1">
    <source>
        <dbReference type="SAM" id="MobiDB-lite"/>
    </source>
</evidence>
<dbReference type="OrthoDB" id="6133115at2759"/>
<sequence length="535" mass="59373">MRSLAGTLPAISPDNRIVQTVCNFPCGFAPQQLSFHGVSTNLSETIATEFDEQQHIKFDEAASNSGISQTSYAQTLFERGDGITIPPLPKEAADGNEFECPYCFFIVIIRTQREWARHIFNDLMPYICVFPDCPTPSLLYASRREWYHHLQTKHSLQSDLETKVDCPLCREGVPGIGLQRHLGRHLEELALFAIPRTNEDENYNSNASKLSGSQAGARFGGDVSDDEMSENEERSDTTHFDPEPQADLPPPESSHRTILSHVMQLRESSSSSESGEDSNNDNESIQIMVAPSTSSQDAAAEETRGTTGRLDLGYRLGEEQEENDMVMHAPSEEFIHALESLQEEMLNGLRNDLMFNISEDQVQIPHSLLSIMTLNADNPLKNEDFMRTDIAPDNHSRMAEFRLEGTPEGGEQGWRVSGAAESEVSYTEEQNNETRQKKREEPNGPVITTYIKLPPARDSESLQSAMGTRRNMDLRGLSGRALCTHATPPRGQITSGLECRVSGQEAGQTLAPEQPRPIPIAVASTAAKKKIILEN</sequence>
<dbReference type="AlphaFoldDB" id="A0A0F4YNS3"/>
<evidence type="ECO:0000259" key="2">
    <source>
        <dbReference type="Pfam" id="PF26082"/>
    </source>
</evidence>
<feature type="domain" description="Oxidoreductase acuF-like C2H2 type zinc-finger" evidence="2">
    <location>
        <begin position="95"/>
        <end position="123"/>
    </location>
</feature>
<name>A0A0F4YNS3_RASE3</name>
<feature type="region of interest" description="Disordered" evidence="1">
    <location>
        <begin position="202"/>
        <end position="254"/>
    </location>
</feature>
<dbReference type="Pfam" id="PF26082">
    <property type="entry name" value="zf-C2H2_AcuF"/>
    <property type="match status" value="1"/>
</dbReference>
<feature type="compositionally biased region" description="Basic and acidic residues" evidence="1">
    <location>
        <begin position="231"/>
        <end position="242"/>
    </location>
</feature>
<evidence type="ECO:0000313" key="4">
    <source>
        <dbReference type="Proteomes" id="UP000053958"/>
    </source>
</evidence>
<feature type="compositionally biased region" description="Basic and acidic residues" evidence="1">
    <location>
        <begin position="432"/>
        <end position="442"/>
    </location>
</feature>
<evidence type="ECO:0000313" key="3">
    <source>
        <dbReference type="EMBL" id="KKA19894.1"/>
    </source>
</evidence>
<proteinExistence type="predicted"/>
<dbReference type="EMBL" id="LASV01000307">
    <property type="protein sequence ID" value="KKA19894.1"/>
    <property type="molecule type" value="Genomic_DNA"/>
</dbReference>
<reference evidence="3 4" key="1">
    <citation type="submission" date="2015-04" db="EMBL/GenBank/DDBJ databases">
        <authorList>
            <person name="Heijne W.H."/>
            <person name="Fedorova N.D."/>
            <person name="Nierman W.C."/>
            <person name="Vollebregt A.W."/>
            <person name="Zhao Z."/>
            <person name="Wu L."/>
            <person name="Kumar M."/>
            <person name="Stam H."/>
            <person name="van den Berg M.A."/>
            <person name="Pel H.J."/>
        </authorList>
    </citation>
    <scope>NUCLEOTIDE SEQUENCE [LARGE SCALE GENOMIC DNA]</scope>
    <source>
        <strain evidence="3 4">CBS 393.64</strain>
    </source>
</reference>
<feature type="compositionally biased region" description="Polar residues" evidence="1">
    <location>
        <begin position="203"/>
        <end position="214"/>
    </location>
</feature>
<dbReference type="STRING" id="1408163.A0A0F4YNS3"/>
<keyword evidence="4" id="KW-1185">Reference proteome</keyword>
<dbReference type="InterPro" id="IPR058925">
    <property type="entry name" value="zf-C2H2_AcuF"/>
</dbReference>
<organism evidence="3 4">
    <name type="scientific">Rasamsonia emersonii (strain ATCC 16479 / CBS 393.64 / IMI 116815)</name>
    <dbReference type="NCBI Taxonomy" id="1408163"/>
    <lineage>
        <taxon>Eukaryota</taxon>
        <taxon>Fungi</taxon>
        <taxon>Dikarya</taxon>
        <taxon>Ascomycota</taxon>
        <taxon>Pezizomycotina</taxon>
        <taxon>Eurotiomycetes</taxon>
        <taxon>Eurotiomycetidae</taxon>
        <taxon>Eurotiales</taxon>
        <taxon>Trichocomaceae</taxon>
        <taxon>Rasamsonia</taxon>
    </lineage>
</organism>
<comment type="caution">
    <text evidence="3">The sequence shown here is derived from an EMBL/GenBank/DDBJ whole genome shotgun (WGS) entry which is preliminary data.</text>
</comment>
<dbReference type="Proteomes" id="UP000053958">
    <property type="component" value="Unassembled WGS sequence"/>
</dbReference>
<protein>
    <recommendedName>
        <fullName evidence="2">Oxidoreductase acuF-like C2H2 type zinc-finger domain-containing protein</fullName>
    </recommendedName>
</protein>
<accession>A0A0F4YNS3</accession>
<dbReference type="RefSeq" id="XP_013326506.1">
    <property type="nucleotide sequence ID" value="XM_013471052.1"/>
</dbReference>